<evidence type="ECO:0000313" key="7">
    <source>
        <dbReference type="EMBL" id="KPP75615.1"/>
    </source>
</evidence>
<evidence type="ECO:0000256" key="4">
    <source>
        <dbReference type="SAM" id="MobiDB-lite"/>
    </source>
</evidence>
<reference evidence="7 8" key="1">
    <citation type="submission" date="2015-08" db="EMBL/GenBank/DDBJ databases">
        <title>The genome of the Asian arowana (Scleropages formosus).</title>
        <authorList>
            <person name="Tan M.H."/>
            <person name="Gan H.M."/>
            <person name="Croft L.J."/>
            <person name="Austin C.M."/>
        </authorList>
    </citation>
    <scope>NUCLEOTIDE SEQUENCE [LARGE SCALE GENOMIC DNA]</scope>
    <source>
        <strain evidence="7">Aro1</strain>
    </source>
</reference>
<feature type="region of interest" description="Disordered" evidence="4">
    <location>
        <begin position="381"/>
        <end position="416"/>
    </location>
</feature>
<dbReference type="InterPro" id="IPR007110">
    <property type="entry name" value="Ig-like_dom"/>
</dbReference>
<organism evidence="7 8">
    <name type="scientific">Scleropages formosus</name>
    <name type="common">Asian bonytongue</name>
    <name type="synonym">Osteoglossum formosum</name>
    <dbReference type="NCBI Taxonomy" id="113540"/>
    <lineage>
        <taxon>Eukaryota</taxon>
        <taxon>Metazoa</taxon>
        <taxon>Chordata</taxon>
        <taxon>Craniata</taxon>
        <taxon>Vertebrata</taxon>
        <taxon>Euteleostomi</taxon>
        <taxon>Actinopterygii</taxon>
        <taxon>Neopterygii</taxon>
        <taxon>Teleostei</taxon>
        <taxon>Osteoglossocephala</taxon>
        <taxon>Osteoglossomorpha</taxon>
        <taxon>Osteoglossiformes</taxon>
        <taxon>Osteoglossidae</taxon>
        <taxon>Scleropages</taxon>
    </lineage>
</organism>
<dbReference type="EMBL" id="JARO02001398">
    <property type="protein sequence ID" value="KPP75615.1"/>
    <property type="molecule type" value="Genomic_DNA"/>
</dbReference>
<keyword evidence="5" id="KW-0472">Membrane</keyword>
<dbReference type="PANTHER" id="PTHR47387:SF1">
    <property type="entry name" value="NECTIN-2"/>
    <property type="match status" value="1"/>
</dbReference>
<keyword evidence="3" id="KW-1015">Disulfide bond</keyword>
<evidence type="ECO:0000313" key="8">
    <source>
        <dbReference type="Proteomes" id="UP000034805"/>
    </source>
</evidence>
<keyword evidence="1 5" id="KW-0812">Transmembrane</keyword>
<dbReference type="InterPro" id="IPR036179">
    <property type="entry name" value="Ig-like_dom_sf"/>
</dbReference>
<evidence type="ECO:0000259" key="6">
    <source>
        <dbReference type="PROSITE" id="PS50835"/>
    </source>
</evidence>
<dbReference type="Proteomes" id="UP000034805">
    <property type="component" value="Unassembled WGS sequence"/>
</dbReference>
<dbReference type="InterPro" id="IPR013783">
    <property type="entry name" value="Ig-like_fold"/>
</dbReference>
<proteinExistence type="predicted"/>
<dbReference type="Gene3D" id="2.60.40.10">
    <property type="entry name" value="Immunoglobulins"/>
    <property type="match status" value="3"/>
</dbReference>
<dbReference type="InterPro" id="IPR052659">
    <property type="entry name" value="Nectin/PVR"/>
</dbReference>
<feature type="transmembrane region" description="Helical" evidence="5">
    <location>
        <begin position="12"/>
        <end position="31"/>
    </location>
</feature>
<dbReference type="PANTHER" id="PTHR47387">
    <property type="entry name" value="NECTIN-2"/>
    <property type="match status" value="1"/>
</dbReference>
<feature type="transmembrane region" description="Helical" evidence="5">
    <location>
        <begin position="341"/>
        <end position="366"/>
    </location>
</feature>
<dbReference type="AlphaFoldDB" id="A0A0P7XKR2"/>
<feature type="domain" description="Ig-like" evidence="6">
    <location>
        <begin position="147"/>
        <end position="240"/>
    </location>
</feature>
<evidence type="ECO:0000256" key="2">
    <source>
        <dbReference type="ARBA" id="ARBA00022989"/>
    </source>
</evidence>
<name>A0A0P7XKR2_SCLFO</name>
<sequence>MGGDDAQNSASFTKTIFQVVLLFPVILGALGKEVMMEPEVMSELGGAARLPCQLVSNYQPSFFVVTWLRTSELRSRSIAVFHSQQGIIYPNSPMKGRVSFTKASQGDYSIGITDVKRTDEGSYTCYYLGYTIGSLENSTLLLTLVKPINTAALVSVTAGTMPVVVASCTSANGKPAAQISWATRLNGNTTIKTEPGTKSTETVTYEYWLIPTAADDGKHISCVIKHPSLDKAEVIKMRLSIEHAPEVTIVGYDDNWYVGRSYSRLTCLAKANPPPTSVTWKVLSGPMPETVRIKGNVLAVLPLDEAMNVTFVCEVANRLGVGRQQLTPVVRRRSPQTMNQITSGITGGFVGTILLLVFAGTVVWTVQMCCLKSLRVGSLPIDEPSPLEKTDHSGGRQHSSQASGSESQLLSQADQRGATVVVVCEDTVLQGKKSDVSEEIK</sequence>
<accession>A0A0P7XKR2</accession>
<feature type="domain" description="Ig-like" evidence="6">
    <location>
        <begin position="245"/>
        <end position="327"/>
    </location>
</feature>
<dbReference type="SUPFAM" id="SSF48726">
    <property type="entry name" value="Immunoglobulin"/>
    <property type="match status" value="3"/>
</dbReference>
<comment type="caution">
    <text evidence="7">The sequence shown here is derived from an EMBL/GenBank/DDBJ whole genome shotgun (WGS) entry which is preliminary data.</text>
</comment>
<keyword evidence="2 5" id="KW-1133">Transmembrane helix</keyword>
<gene>
    <name evidence="7" type="ORF">Z043_105120</name>
</gene>
<evidence type="ECO:0000256" key="3">
    <source>
        <dbReference type="ARBA" id="ARBA00023157"/>
    </source>
</evidence>
<dbReference type="PROSITE" id="PS50835">
    <property type="entry name" value="IG_LIKE"/>
    <property type="match status" value="3"/>
</dbReference>
<evidence type="ECO:0000256" key="1">
    <source>
        <dbReference type="ARBA" id="ARBA00022692"/>
    </source>
</evidence>
<dbReference type="InterPro" id="IPR013106">
    <property type="entry name" value="Ig_V-set"/>
</dbReference>
<dbReference type="SMART" id="SM00406">
    <property type="entry name" value="IGv"/>
    <property type="match status" value="1"/>
</dbReference>
<protein>
    <submittedName>
        <fullName evidence="7">Poliovirus receptor-related protein 2-like</fullName>
    </submittedName>
</protein>
<keyword evidence="7" id="KW-0675">Receptor</keyword>
<feature type="domain" description="Ig-like" evidence="6">
    <location>
        <begin position="24"/>
        <end position="125"/>
    </location>
</feature>
<evidence type="ECO:0000256" key="5">
    <source>
        <dbReference type="SAM" id="Phobius"/>
    </source>
</evidence>
<dbReference type="InterPro" id="IPR013162">
    <property type="entry name" value="CD80_C2-set"/>
</dbReference>
<dbReference type="Pfam" id="PF07686">
    <property type="entry name" value="V-set"/>
    <property type="match status" value="1"/>
</dbReference>
<feature type="compositionally biased region" description="Polar residues" evidence="4">
    <location>
        <begin position="396"/>
        <end position="414"/>
    </location>
</feature>
<dbReference type="STRING" id="113540.ENSSFOP00015021959"/>
<dbReference type="Pfam" id="PF08205">
    <property type="entry name" value="C2-set_2"/>
    <property type="match status" value="1"/>
</dbReference>